<organism evidence="6 7">
    <name type="scientific">Schizophyllum amplum</name>
    <dbReference type="NCBI Taxonomy" id="97359"/>
    <lineage>
        <taxon>Eukaryota</taxon>
        <taxon>Fungi</taxon>
        <taxon>Dikarya</taxon>
        <taxon>Basidiomycota</taxon>
        <taxon>Agaricomycotina</taxon>
        <taxon>Agaricomycetes</taxon>
        <taxon>Agaricomycetidae</taxon>
        <taxon>Agaricales</taxon>
        <taxon>Schizophyllaceae</taxon>
        <taxon>Schizophyllum</taxon>
    </lineage>
</organism>
<evidence type="ECO:0000256" key="4">
    <source>
        <dbReference type="SAM" id="MobiDB-lite"/>
    </source>
</evidence>
<evidence type="ECO:0000256" key="1">
    <source>
        <dbReference type="ARBA" id="ARBA00022737"/>
    </source>
</evidence>
<dbReference type="SUPFAM" id="SSF54928">
    <property type="entry name" value="RNA-binding domain, RBD"/>
    <property type="match status" value="1"/>
</dbReference>
<keyword evidence="1" id="KW-0677">Repeat</keyword>
<keyword evidence="2 3" id="KW-0694">RNA-binding</keyword>
<dbReference type="PANTHER" id="PTHR23236:SF119">
    <property type="entry name" value="NUCLEAR RNA-BINDING PROTEIN SART-3"/>
    <property type="match status" value="1"/>
</dbReference>
<protein>
    <recommendedName>
        <fullName evidence="5">RRM domain-containing protein</fullName>
    </recommendedName>
</protein>
<dbReference type="PANTHER" id="PTHR23236">
    <property type="entry name" value="EUKARYOTIC TRANSLATION INITIATION FACTOR 4B/4H"/>
    <property type="match status" value="1"/>
</dbReference>
<dbReference type="OrthoDB" id="439808at2759"/>
<dbReference type="Pfam" id="PF00076">
    <property type="entry name" value="RRM_1"/>
    <property type="match status" value="2"/>
</dbReference>
<evidence type="ECO:0000313" key="7">
    <source>
        <dbReference type="Proteomes" id="UP000320762"/>
    </source>
</evidence>
<dbReference type="EMBL" id="VDMD01000037">
    <property type="protein sequence ID" value="TRM58292.1"/>
    <property type="molecule type" value="Genomic_DNA"/>
</dbReference>
<dbReference type="InterPro" id="IPR012677">
    <property type="entry name" value="Nucleotide-bd_a/b_plait_sf"/>
</dbReference>
<feature type="domain" description="RRM" evidence="5">
    <location>
        <begin position="203"/>
        <end position="280"/>
    </location>
</feature>
<feature type="region of interest" description="Disordered" evidence="4">
    <location>
        <begin position="63"/>
        <end position="110"/>
    </location>
</feature>
<evidence type="ECO:0000313" key="6">
    <source>
        <dbReference type="EMBL" id="TRM58292.1"/>
    </source>
</evidence>
<dbReference type="STRING" id="97359.A0A550C0G3"/>
<dbReference type="CDD" id="cd00590">
    <property type="entry name" value="RRM_SF"/>
    <property type="match status" value="2"/>
</dbReference>
<evidence type="ECO:0000256" key="3">
    <source>
        <dbReference type="PROSITE-ProRule" id="PRU00176"/>
    </source>
</evidence>
<dbReference type="GO" id="GO:0003723">
    <property type="term" value="F:RNA binding"/>
    <property type="evidence" value="ECO:0007669"/>
    <property type="project" value="UniProtKB-UniRule"/>
</dbReference>
<gene>
    <name evidence="6" type="ORF">BD626DRAFT_512101</name>
</gene>
<dbReference type="Proteomes" id="UP000320762">
    <property type="component" value="Unassembled WGS sequence"/>
</dbReference>
<comment type="caution">
    <text evidence="6">The sequence shown here is derived from an EMBL/GenBank/DDBJ whole genome shotgun (WGS) entry which is preliminary data.</text>
</comment>
<accession>A0A550C0G3</accession>
<dbReference type="InterPro" id="IPR035979">
    <property type="entry name" value="RBD_domain_sf"/>
</dbReference>
<reference evidence="6 7" key="1">
    <citation type="journal article" date="2019" name="New Phytol.">
        <title>Comparative genomics reveals unique wood-decay strategies and fruiting body development in the Schizophyllaceae.</title>
        <authorList>
            <person name="Almasi E."/>
            <person name="Sahu N."/>
            <person name="Krizsan K."/>
            <person name="Balint B."/>
            <person name="Kovacs G.M."/>
            <person name="Kiss B."/>
            <person name="Cseklye J."/>
            <person name="Drula E."/>
            <person name="Henrissat B."/>
            <person name="Nagy I."/>
            <person name="Chovatia M."/>
            <person name="Adam C."/>
            <person name="LaButti K."/>
            <person name="Lipzen A."/>
            <person name="Riley R."/>
            <person name="Grigoriev I.V."/>
            <person name="Nagy L.G."/>
        </authorList>
    </citation>
    <scope>NUCLEOTIDE SEQUENCE [LARGE SCALE GENOMIC DNA]</scope>
    <source>
        <strain evidence="6 7">NL-1724</strain>
    </source>
</reference>
<sequence length="301" mass="34163">MFRAAASLVPQSARIACAFPPPTAATRNALAISRNCRAVALQNAYRMLSTSRAVYNEQHFNDGAAPQLHRGPNPEDQAPLQSEEQGFRQPRERAGRESRPPRNQNPNPHRCLFVGNIPYDCTEEEIVEVFSPYGEIENTRPGVNTDGTARGFCHVQYKDIESAKRAMEDHMQSAIWLRNRRMRLDYAQSNIRGSARRSDMPSSKLYFFGMKGPEEELHEAFSKYKNDIFSIYFFRTEQKRLKGNGWVDFKTVDAATAALNELNGLSLASGTPLGLTYAVRSDTEKPRKREYGMKKRNDEFS</sequence>
<proteinExistence type="predicted"/>
<evidence type="ECO:0000256" key="2">
    <source>
        <dbReference type="ARBA" id="ARBA00022884"/>
    </source>
</evidence>
<name>A0A550C0G3_9AGAR</name>
<dbReference type="PROSITE" id="PS50102">
    <property type="entry name" value="RRM"/>
    <property type="match status" value="2"/>
</dbReference>
<dbReference type="AlphaFoldDB" id="A0A550C0G3"/>
<keyword evidence="7" id="KW-1185">Reference proteome</keyword>
<evidence type="ECO:0000259" key="5">
    <source>
        <dbReference type="PROSITE" id="PS50102"/>
    </source>
</evidence>
<dbReference type="Gene3D" id="3.30.70.330">
    <property type="match status" value="2"/>
</dbReference>
<feature type="compositionally biased region" description="Low complexity" evidence="4">
    <location>
        <begin position="101"/>
        <end position="110"/>
    </location>
</feature>
<dbReference type="SMART" id="SM00360">
    <property type="entry name" value="RRM"/>
    <property type="match status" value="2"/>
</dbReference>
<feature type="domain" description="RRM" evidence="5">
    <location>
        <begin position="110"/>
        <end position="189"/>
    </location>
</feature>
<dbReference type="InterPro" id="IPR000504">
    <property type="entry name" value="RRM_dom"/>
</dbReference>
<feature type="compositionally biased region" description="Basic and acidic residues" evidence="4">
    <location>
        <begin position="85"/>
        <end position="100"/>
    </location>
</feature>